<dbReference type="InterPro" id="IPR018958">
    <property type="entry name" value="Knr4/Smi1-like_dom"/>
</dbReference>
<accession>A0ABX5Y2U6</accession>
<gene>
    <name evidence="2" type="ORF">TBK1r_65510</name>
</gene>
<dbReference type="SUPFAM" id="SSF160631">
    <property type="entry name" value="SMI1/KNR4-like"/>
    <property type="match status" value="1"/>
</dbReference>
<evidence type="ECO:0000259" key="1">
    <source>
        <dbReference type="Pfam" id="PF09346"/>
    </source>
</evidence>
<protein>
    <recommendedName>
        <fullName evidence="1">Knr4/Smi1-like domain-containing protein</fullName>
    </recommendedName>
</protein>
<dbReference type="Gene3D" id="3.40.1580.10">
    <property type="entry name" value="SMI1/KNR4-like"/>
    <property type="match status" value="1"/>
</dbReference>
<dbReference type="Pfam" id="PF09346">
    <property type="entry name" value="SMI1_KNR4"/>
    <property type="match status" value="1"/>
</dbReference>
<sequence length="164" mass="19100">MMKSNLEQQFAELCSTLERDHIIDQGTVTGCTDSEIQTLADRYQLELPLSYRLFLARMGRNAGRLTAYGEYDFDYDTVLRLTDDTRRFALEDGTRQHLDCVVGPTDLIVLTRQGDFQLVIRCDGSPDSKVWYYFSDDFRTEVVHPNIYAMIDSLADECRRIKYW</sequence>
<feature type="domain" description="Knr4/Smi1-like" evidence="1">
    <location>
        <begin position="30"/>
        <end position="152"/>
    </location>
</feature>
<proteinExistence type="predicted"/>
<dbReference type="Proteomes" id="UP000318081">
    <property type="component" value="Chromosome"/>
</dbReference>
<reference evidence="2 3" key="1">
    <citation type="submission" date="2019-02" db="EMBL/GenBank/DDBJ databases">
        <title>Deep-cultivation of Planctomycetes and their phenomic and genomic characterization uncovers novel biology.</title>
        <authorList>
            <person name="Wiegand S."/>
            <person name="Jogler M."/>
            <person name="Boedeker C."/>
            <person name="Pinto D."/>
            <person name="Vollmers J."/>
            <person name="Rivas-Marin E."/>
            <person name="Kohn T."/>
            <person name="Peeters S.H."/>
            <person name="Heuer A."/>
            <person name="Rast P."/>
            <person name="Oberbeckmann S."/>
            <person name="Bunk B."/>
            <person name="Jeske O."/>
            <person name="Meyerdierks A."/>
            <person name="Storesund J.E."/>
            <person name="Kallscheuer N."/>
            <person name="Luecker S."/>
            <person name="Lage O.M."/>
            <person name="Pohl T."/>
            <person name="Merkel B.J."/>
            <person name="Hornburger P."/>
            <person name="Mueller R.-W."/>
            <person name="Bruemmer F."/>
            <person name="Labrenz M."/>
            <person name="Spormann A.M."/>
            <person name="Op den Camp H."/>
            <person name="Overmann J."/>
            <person name="Amann R."/>
            <person name="Jetten M.S.M."/>
            <person name="Mascher T."/>
            <person name="Medema M.H."/>
            <person name="Devos D.P."/>
            <person name="Kaster A.-K."/>
            <person name="Ovreas L."/>
            <person name="Rohde M."/>
            <person name="Galperin M.Y."/>
            <person name="Jogler C."/>
        </authorList>
    </citation>
    <scope>NUCLEOTIDE SEQUENCE [LARGE SCALE GENOMIC DNA]</scope>
    <source>
        <strain evidence="2 3">TBK1r</strain>
    </source>
</reference>
<name>A0ABX5Y2U6_9BACT</name>
<dbReference type="EMBL" id="CP036432">
    <property type="protein sequence ID" value="QDV87520.1"/>
    <property type="molecule type" value="Genomic_DNA"/>
</dbReference>
<evidence type="ECO:0000313" key="3">
    <source>
        <dbReference type="Proteomes" id="UP000318081"/>
    </source>
</evidence>
<organism evidence="2 3">
    <name type="scientific">Stieleria magnilauensis</name>
    <dbReference type="NCBI Taxonomy" id="2527963"/>
    <lineage>
        <taxon>Bacteria</taxon>
        <taxon>Pseudomonadati</taxon>
        <taxon>Planctomycetota</taxon>
        <taxon>Planctomycetia</taxon>
        <taxon>Pirellulales</taxon>
        <taxon>Pirellulaceae</taxon>
        <taxon>Stieleria</taxon>
    </lineage>
</organism>
<dbReference type="InterPro" id="IPR037883">
    <property type="entry name" value="Knr4/Smi1-like_sf"/>
</dbReference>
<keyword evidence="3" id="KW-1185">Reference proteome</keyword>
<evidence type="ECO:0000313" key="2">
    <source>
        <dbReference type="EMBL" id="QDV87520.1"/>
    </source>
</evidence>
<dbReference type="RefSeq" id="WP_145219232.1">
    <property type="nucleotide sequence ID" value="NZ_CP036432.1"/>
</dbReference>